<protein>
    <recommendedName>
        <fullName evidence="4">RRM domain-containing protein</fullName>
    </recommendedName>
</protein>
<accession>A0AAD2CKG8</accession>
<dbReference type="EMBL" id="CAKOGP040000602">
    <property type="protein sequence ID" value="CAJ1937119.1"/>
    <property type="molecule type" value="Genomic_DNA"/>
</dbReference>
<evidence type="ECO:0000313" key="6">
    <source>
        <dbReference type="Proteomes" id="UP001295423"/>
    </source>
</evidence>
<feature type="compositionally biased region" description="Polar residues" evidence="3">
    <location>
        <begin position="203"/>
        <end position="216"/>
    </location>
</feature>
<dbReference type="Gene3D" id="3.30.70.330">
    <property type="match status" value="1"/>
</dbReference>
<feature type="domain" description="RRM" evidence="4">
    <location>
        <begin position="96"/>
        <end position="175"/>
    </location>
</feature>
<dbReference type="SMART" id="SM00360">
    <property type="entry name" value="RRM"/>
    <property type="match status" value="1"/>
</dbReference>
<dbReference type="CDD" id="cd00590">
    <property type="entry name" value="RRM_SF"/>
    <property type="match status" value="1"/>
</dbReference>
<dbReference type="PANTHER" id="PTHR48025:SF1">
    <property type="entry name" value="RRM DOMAIN-CONTAINING PROTEIN"/>
    <property type="match status" value="1"/>
</dbReference>
<dbReference type="InterPro" id="IPR012677">
    <property type="entry name" value="Nucleotide-bd_a/b_plait_sf"/>
</dbReference>
<dbReference type="InterPro" id="IPR000504">
    <property type="entry name" value="RRM_dom"/>
</dbReference>
<reference evidence="5" key="1">
    <citation type="submission" date="2023-08" db="EMBL/GenBank/DDBJ databases">
        <authorList>
            <person name="Audoor S."/>
            <person name="Bilcke G."/>
        </authorList>
    </citation>
    <scope>NUCLEOTIDE SEQUENCE</scope>
</reference>
<comment type="caution">
    <text evidence="5">The sequence shown here is derived from an EMBL/GenBank/DDBJ whole genome shotgun (WGS) entry which is preliminary data.</text>
</comment>
<dbReference type="GO" id="GO:0003729">
    <property type="term" value="F:mRNA binding"/>
    <property type="evidence" value="ECO:0007669"/>
    <property type="project" value="TreeGrafter"/>
</dbReference>
<gene>
    <name evidence="5" type="ORF">CYCCA115_LOCUS5519</name>
</gene>
<feature type="compositionally biased region" description="Basic residues" evidence="3">
    <location>
        <begin position="220"/>
        <end position="237"/>
    </location>
</feature>
<dbReference type="Proteomes" id="UP001295423">
    <property type="component" value="Unassembled WGS sequence"/>
</dbReference>
<feature type="compositionally biased region" description="Basic and acidic residues" evidence="3">
    <location>
        <begin position="281"/>
        <end position="290"/>
    </location>
</feature>
<keyword evidence="6" id="KW-1185">Reference proteome</keyword>
<feature type="region of interest" description="Disordered" evidence="3">
    <location>
        <begin position="203"/>
        <end position="290"/>
    </location>
</feature>
<dbReference type="InterPro" id="IPR035979">
    <property type="entry name" value="RBD_domain_sf"/>
</dbReference>
<evidence type="ECO:0000256" key="1">
    <source>
        <dbReference type="ARBA" id="ARBA00022884"/>
    </source>
</evidence>
<dbReference type="AlphaFoldDB" id="A0AAD2CKG8"/>
<evidence type="ECO:0000256" key="3">
    <source>
        <dbReference type="SAM" id="MobiDB-lite"/>
    </source>
</evidence>
<name>A0AAD2CKG8_9STRA</name>
<evidence type="ECO:0000256" key="2">
    <source>
        <dbReference type="PROSITE-ProRule" id="PRU00176"/>
    </source>
</evidence>
<dbReference type="SUPFAM" id="SSF54928">
    <property type="entry name" value="RNA-binding domain, RBD"/>
    <property type="match status" value="1"/>
</dbReference>
<evidence type="ECO:0000259" key="4">
    <source>
        <dbReference type="PROSITE" id="PS50102"/>
    </source>
</evidence>
<dbReference type="InterPro" id="IPR050502">
    <property type="entry name" value="Euk_RNA-bind_prot"/>
</dbReference>
<keyword evidence="1 2" id="KW-0694">RNA-binding</keyword>
<feature type="region of interest" description="Disordered" evidence="3">
    <location>
        <begin position="524"/>
        <end position="573"/>
    </location>
</feature>
<dbReference type="PROSITE" id="PS50102">
    <property type="entry name" value="RRM"/>
    <property type="match status" value="1"/>
</dbReference>
<sequence>MPYSSSNKSSNSSNNKMYFLLCLWAAMLNRSESFVSSPRTRISLQQYPQQDANNPSFTAALLSLNVHTVRDADMYERMMGGERYEMVPLPDSMLQTTLFVGNLNEFVHDDDLSRLFAPVTEWSSIPACVVRKPNMASLKYGFVTFPTEEQKNQALLRFHNAELQGKPLKVEEIRDHPKKGRVRVPEKMVAYVIGGIKNCSKSSRKNQVNTMRQVRSQTKLQKKIKRKEKIKNKRNNKTKPFSHPATTSTTLMDSVPEVQVQIQINEPPPPKKKQRRLSQQKSERYKLTSKEQQELQRALRKGYVTLEGTGFRRGRKSSNLACAHRQWCCLQASKPQIVLCKASGGRPLDCLIVDLSPLRERLLLLLLQQNDDDDDGVVHENAAVHHNHNGFLLGEQQQQEEEEEENQVEESTTSDNELLWRLWNGPIIQAAQNAGMELRTDYIQDNTLSDLSAFQDLQDELVGFGNLPISQLPSISMGVFEGERSQAKAMARELANLWEIPQLDNGGGGGAVCGVVTSGGGGDKMVYSSKNGNHSKPNKKFKRSDHNSQRRQRRQRENDFFSNNHARGAESLC</sequence>
<dbReference type="PANTHER" id="PTHR48025">
    <property type="entry name" value="OS02G0815200 PROTEIN"/>
    <property type="match status" value="1"/>
</dbReference>
<proteinExistence type="predicted"/>
<dbReference type="GO" id="GO:0005634">
    <property type="term" value="C:nucleus"/>
    <property type="evidence" value="ECO:0007669"/>
    <property type="project" value="TreeGrafter"/>
</dbReference>
<organism evidence="5 6">
    <name type="scientific">Cylindrotheca closterium</name>
    <dbReference type="NCBI Taxonomy" id="2856"/>
    <lineage>
        <taxon>Eukaryota</taxon>
        <taxon>Sar</taxon>
        <taxon>Stramenopiles</taxon>
        <taxon>Ochrophyta</taxon>
        <taxon>Bacillariophyta</taxon>
        <taxon>Bacillariophyceae</taxon>
        <taxon>Bacillariophycidae</taxon>
        <taxon>Bacillariales</taxon>
        <taxon>Bacillariaceae</taxon>
        <taxon>Cylindrotheca</taxon>
    </lineage>
</organism>
<dbReference type="Pfam" id="PF00076">
    <property type="entry name" value="RRM_1"/>
    <property type="match status" value="1"/>
</dbReference>
<feature type="compositionally biased region" description="Basic residues" evidence="3">
    <location>
        <begin position="536"/>
        <end position="554"/>
    </location>
</feature>
<evidence type="ECO:0000313" key="5">
    <source>
        <dbReference type="EMBL" id="CAJ1937119.1"/>
    </source>
</evidence>